<accession>A0A8J7GQH0</accession>
<name>A0A8J7GQH0_9ACTN</name>
<dbReference type="AlphaFoldDB" id="A0A8J7GQH0"/>
<evidence type="ECO:0000313" key="2">
    <source>
        <dbReference type="Proteomes" id="UP000622552"/>
    </source>
</evidence>
<gene>
    <name evidence="1" type="ORF">IW245_001255</name>
</gene>
<comment type="caution">
    <text evidence="1">The sequence shown here is derived from an EMBL/GenBank/DDBJ whole genome shotgun (WGS) entry which is preliminary data.</text>
</comment>
<evidence type="ECO:0000313" key="1">
    <source>
        <dbReference type="EMBL" id="MBG6135061.1"/>
    </source>
</evidence>
<reference evidence="1" key="1">
    <citation type="submission" date="2020-11" db="EMBL/GenBank/DDBJ databases">
        <title>Sequencing the genomes of 1000 actinobacteria strains.</title>
        <authorList>
            <person name="Klenk H.-P."/>
        </authorList>
    </citation>
    <scope>NUCLEOTIDE SEQUENCE</scope>
    <source>
        <strain evidence="1">DSM 45356</strain>
    </source>
</reference>
<keyword evidence="2" id="KW-1185">Reference proteome</keyword>
<organism evidence="1 2">
    <name type="scientific">Longispora fulva</name>
    <dbReference type="NCBI Taxonomy" id="619741"/>
    <lineage>
        <taxon>Bacteria</taxon>
        <taxon>Bacillati</taxon>
        <taxon>Actinomycetota</taxon>
        <taxon>Actinomycetes</taxon>
        <taxon>Micromonosporales</taxon>
        <taxon>Micromonosporaceae</taxon>
        <taxon>Longispora</taxon>
    </lineage>
</organism>
<sequence length="201" mass="21301">MTEQPVRRIVSSPAGLNLRVPAWAIPSHGSHAAALRLLAMGTTGVDDPERAALCDARVAAVGRTAGAMEPDDAEFCGAPLFAAHLAAKVVAATWKDDTDAAQDGRLHELIDGLIGQLWPAPDEAWPPSQASLHAASLLRRHLAAFHTQGMYTHPGLTDLARAASAQRQTYPVAVYHLVRTVIGHTAGAEYRLPVVVDCLAD</sequence>
<dbReference type="EMBL" id="JADOUF010000001">
    <property type="protein sequence ID" value="MBG6135061.1"/>
    <property type="molecule type" value="Genomic_DNA"/>
</dbReference>
<protein>
    <submittedName>
        <fullName evidence="1">Uncharacterized protein</fullName>
    </submittedName>
</protein>
<proteinExistence type="predicted"/>
<dbReference type="Proteomes" id="UP000622552">
    <property type="component" value="Unassembled WGS sequence"/>
</dbReference>
<dbReference type="RefSeq" id="WP_197002222.1">
    <property type="nucleotide sequence ID" value="NZ_JADOUF010000001.1"/>
</dbReference>